<keyword evidence="2" id="KW-1185">Reference proteome</keyword>
<dbReference type="Proteomes" id="UP000766153">
    <property type="component" value="Unassembled WGS sequence"/>
</dbReference>
<accession>A0ABS0QX31</accession>
<sequence length="252" mass="28010">MITPRCPICEGLPRGPLCKTHRQELAKTLHELRLGMRDLKRVERREIHYASHSGGTSHPAFAPTPIDISAADLYDQVEDTIQDVAGDIGLWGGEASQLLAKLASRMGRLADAPNSGRDYKQLTNALHRVRMRTTPPQNRIIHGHCLNPECGAQLVGLPDDTMVTCQECGSTWAVAEVRRARRERMTGQYITGKPKLAAQWISQETGIAIKRGDVSNWRSRGLLHPVETDVSGVWQWAKPELLACAEHMRLST</sequence>
<gene>
    <name evidence="1" type="ORF">H3T91_06640</name>
</gene>
<proteinExistence type="predicted"/>
<name>A0ABS0QX31_9BIFI</name>
<reference evidence="1 2" key="1">
    <citation type="submission" date="2020-07" db="EMBL/GenBank/DDBJ databases">
        <title>Isolated bacteria genomes of Apis mellifera.</title>
        <authorList>
            <person name="Wu J."/>
            <person name="Zheng H."/>
        </authorList>
    </citation>
    <scope>NUCLEOTIDE SEQUENCE [LARGE SCALE GENOMIC DNA]</scope>
    <source>
        <strain evidence="1 2">B14448H7</strain>
    </source>
</reference>
<evidence type="ECO:0000313" key="1">
    <source>
        <dbReference type="EMBL" id="MBI0106166.1"/>
    </source>
</evidence>
<organism evidence="1 2">
    <name type="scientific">Bifidobacterium polysaccharolyticum</name>
    <dbReference type="NCBI Taxonomy" id="2750967"/>
    <lineage>
        <taxon>Bacteria</taxon>
        <taxon>Bacillati</taxon>
        <taxon>Actinomycetota</taxon>
        <taxon>Actinomycetes</taxon>
        <taxon>Bifidobacteriales</taxon>
        <taxon>Bifidobacteriaceae</taxon>
        <taxon>Bifidobacterium</taxon>
    </lineage>
</organism>
<dbReference type="RefSeq" id="WP_198208384.1">
    <property type="nucleotide sequence ID" value="NZ_JACFRB010000002.1"/>
</dbReference>
<evidence type="ECO:0008006" key="3">
    <source>
        <dbReference type="Google" id="ProtNLM"/>
    </source>
</evidence>
<protein>
    <recommendedName>
        <fullName evidence="3">PhnA protein</fullName>
    </recommendedName>
</protein>
<evidence type="ECO:0000313" key="2">
    <source>
        <dbReference type="Proteomes" id="UP000766153"/>
    </source>
</evidence>
<dbReference type="EMBL" id="JACFRB010000002">
    <property type="protein sequence ID" value="MBI0106166.1"/>
    <property type="molecule type" value="Genomic_DNA"/>
</dbReference>
<comment type="caution">
    <text evidence="1">The sequence shown here is derived from an EMBL/GenBank/DDBJ whole genome shotgun (WGS) entry which is preliminary data.</text>
</comment>